<name>A0A137NSM7_CONC2</name>
<dbReference type="EMBL" id="KQ964829">
    <property type="protein sequence ID" value="KXN65706.1"/>
    <property type="molecule type" value="Genomic_DNA"/>
</dbReference>
<feature type="transmembrane region" description="Helical" evidence="1">
    <location>
        <begin position="63"/>
        <end position="84"/>
    </location>
</feature>
<evidence type="ECO:0000256" key="1">
    <source>
        <dbReference type="SAM" id="Phobius"/>
    </source>
</evidence>
<evidence type="ECO:0000313" key="2">
    <source>
        <dbReference type="EMBL" id="KXN65706.1"/>
    </source>
</evidence>
<keyword evidence="1" id="KW-0812">Transmembrane</keyword>
<keyword evidence="3" id="KW-1185">Reference proteome</keyword>
<keyword evidence="1" id="KW-1133">Transmembrane helix</keyword>
<keyword evidence="1" id="KW-0472">Membrane</keyword>
<sequence length="170" mass="18505">MIPDSFKIQFSALFILFLGWLLSNVASLFSSHRSSKADDAEANNQEATTHSGLLSRFGDIERLYRDSFLLLAVVLILNSLMLGNKTSTDAFSLIGLFSILLGSGSELFGLKLVSKGFWILFLISLFSIFVTGLATPGYVFVPVSIPPSSGSPTAFDPNNFNINDFLPRNG</sequence>
<evidence type="ECO:0008006" key="4">
    <source>
        <dbReference type="Google" id="ProtNLM"/>
    </source>
</evidence>
<dbReference type="Proteomes" id="UP000070444">
    <property type="component" value="Unassembled WGS sequence"/>
</dbReference>
<feature type="transmembrane region" description="Helical" evidence="1">
    <location>
        <begin position="117"/>
        <end position="141"/>
    </location>
</feature>
<accession>A0A137NSM7</accession>
<organism evidence="2 3">
    <name type="scientific">Conidiobolus coronatus (strain ATCC 28846 / CBS 209.66 / NRRL 28638)</name>
    <name type="common">Delacroixia coronata</name>
    <dbReference type="NCBI Taxonomy" id="796925"/>
    <lineage>
        <taxon>Eukaryota</taxon>
        <taxon>Fungi</taxon>
        <taxon>Fungi incertae sedis</taxon>
        <taxon>Zoopagomycota</taxon>
        <taxon>Entomophthoromycotina</taxon>
        <taxon>Entomophthoromycetes</taxon>
        <taxon>Entomophthorales</taxon>
        <taxon>Ancylistaceae</taxon>
        <taxon>Conidiobolus</taxon>
    </lineage>
</organism>
<proteinExistence type="predicted"/>
<reference evidence="2 3" key="1">
    <citation type="journal article" date="2015" name="Genome Biol. Evol.">
        <title>Phylogenomic analyses indicate that early fungi evolved digesting cell walls of algal ancestors of land plants.</title>
        <authorList>
            <person name="Chang Y."/>
            <person name="Wang S."/>
            <person name="Sekimoto S."/>
            <person name="Aerts A.L."/>
            <person name="Choi C."/>
            <person name="Clum A."/>
            <person name="LaButti K.M."/>
            <person name="Lindquist E.A."/>
            <person name="Yee Ngan C."/>
            <person name="Ohm R.A."/>
            <person name="Salamov A.A."/>
            <person name="Grigoriev I.V."/>
            <person name="Spatafora J.W."/>
            <person name="Berbee M.L."/>
        </authorList>
    </citation>
    <scope>NUCLEOTIDE SEQUENCE [LARGE SCALE GENOMIC DNA]</scope>
    <source>
        <strain evidence="2 3">NRRL 28638</strain>
    </source>
</reference>
<protein>
    <recommendedName>
        <fullName evidence="4">Transmembrane protein</fullName>
    </recommendedName>
</protein>
<evidence type="ECO:0000313" key="3">
    <source>
        <dbReference type="Proteomes" id="UP000070444"/>
    </source>
</evidence>
<feature type="transmembrane region" description="Helical" evidence="1">
    <location>
        <begin position="6"/>
        <end position="29"/>
    </location>
</feature>
<gene>
    <name evidence="2" type="ORF">CONCODRAFT_12635</name>
</gene>
<dbReference type="AlphaFoldDB" id="A0A137NSM7"/>
<feature type="transmembrane region" description="Helical" evidence="1">
    <location>
        <begin position="90"/>
        <end position="110"/>
    </location>
</feature>